<evidence type="ECO:0000256" key="1">
    <source>
        <dbReference type="ARBA" id="ARBA00004477"/>
    </source>
</evidence>
<feature type="transmembrane region" description="Helical" evidence="18">
    <location>
        <begin position="6"/>
        <end position="22"/>
    </location>
</feature>
<evidence type="ECO:0000256" key="12">
    <source>
        <dbReference type="ARBA" id="ARBA00036730"/>
    </source>
</evidence>
<evidence type="ECO:0000256" key="4">
    <source>
        <dbReference type="ARBA" id="ARBA00022679"/>
    </source>
</evidence>
<evidence type="ECO:0000256" key="2">
    <source>
        <dbReference type="ARBA" id="ARBA00005074"/>
    </source>
</evidence>
<feature type="transmembrane region" description="Helical" evidence="18">
    <location>
        <begin position="436"/>
        <end position="458"/>
    </location>
</feature>
<evidence type="ECO:0000256" key="11">
    <source>
        <dbReference type="ARBA" id="ARBA00035964"/>
    </source>
</evidence>
<evidence type="ECO:0000256" key="7">
    <source>
        <dbReference type="ARBA" id="ARBA00022989"/>
    </source>
</evidence>
<dbReference type="PANTHER" id="PTHR13906:SF16">
    <property type="entry name" value="LYSOPHOSPHOLIPID ACYLTRANSFERASE 7"/>
    <property type="match status" value="1"/>
</dbReference>
<gene>
    <name evidence="19" type="primary">Mboat7</name>
    <name evidence="19" type="ORF">FOF47_R12270</name>
</gene>
<dbReference type="AlphaFoldDB" id="A0A6G1B6T8"/>
<evidence type="ECO:0000256" key="9">
    <source>
        <dbReference type="ARBA" id="ARBA00023315"/>
    </source>
</evidence>
<dbReference type="GO" id="GO:0044233">
    <property type="term" value="C:mitochondria-associated endoplasmic reticulum membrane contact site"/>
    <property type="evidence" value="ECO:0007669"/>
    <property type="project" value="TreeGrafter"/>
</dbReference>
<feature type="non-terminal residue" evidence="19">
    <location>
        <position position="485"/>
    </location>
</feature>
<dbReference type="InterPro" id="IPR004299">
    <property type="entry name" value="MBOAT_fam"/>
</dbReference>
<name>A0A6G1B6T8_CROCR</name>
<keyword evidence="4 19" id="KW-0808">Transferase</keyword>
<feature type="transmembrane region" description="Helical" evidence="18">
    <location>
        <begin position="76"/>
        <end position="94"/>
    </location>
</feature>
<comment type="catalytic activity">
    <reaction evidence="11">
        <text>(5Z,8Z,11Z,14Z)-eicosatetraenoyl-CoA + 1-hexadecanoyl-sn-glycero-3-phosphocholine = 1-hexadecanoyl-2-(5Z,8Z,11Z,14Z-eicosatetraenoyl)-sn-glycero-3-phosphocholine + CoA</text>
        <dbReference type="Rhea" id="RHEA:35999"/>
        <dbReference type="ChEBI" id="CHEBI:57287"/>
        <dbReference type="ChEBI" id="CHEBI:57368"/>
        <dbReference type="ChEBI" id="CHEBI:72998"/>
        <dbReference type="ChEBI" id="CHEBI:73003"/>
    </reaction>
    <physiologicalReaction direction="left-to-right" evidence="11">
        <dbReference type="Rhea" id="RHEA:36000"/>
    </physiologicalReaction>
</comment>
<sequence length="485" mass="53628">MSPEEWTYLVVLLISIPIGFLFKKAGPGLKRWGAAGVGLGLTLFTCGPHTLHSLITILGTWALIQAQPCSCHALALAWTFSYLLFFRALSLLGLPTPTPFTNAVQLLLTLKLVSLASEVQDLHLAQRKEMASGFSKGPTLGLLPDVPSLMETLSYSYCYVGILTGECACAQPCLHAPRHRRLSPLSTRILPLQGAVPSLRPLLRRAWPAPLFGLLFLLSSHLFPLEAVREDAFYARPLPARLFYMIPVFFAFRMRFYVAWIAAECGCIAAGFGAYPVAAKARAGGGPTLQCPPPSSPEKAASVEYDYETIRNIDCYGTDFCVRVRDGMRYWNMTVQWWLAQYVYKSAPARSYVLRSAWTMLLSAYWHGLHPGYYLSFLTIPLCLAAEARLESALRGRLSPGGQKAWDWVHWFLKMRAYDYMCMGFVLLSLGDTVRYWASVYFCMHILALAALLLGLALGGGGPGRRKAAPAPSAATLAPEKLREE</sequence>
<keyword evidence="9 19" id="KW-0012">Acyltransferase</keyword>
<dbReference type="PANTHER" id="PTHR13906">
    <property type="entry name" value="PORCUPINE"/>
    <property type="match status" value="1"/>
</dbReference>
<comment type="catalytic activity">
    <reaction evidence="16">
        <text>1-octadecanoyl-sn-glycero-3-phospho-(1D-myo-inositol) + (5Z,8Z,11Z,14Z)-eicosatetraenoyl-CoA = 1-octadecanoyl-2-(5Z,8Z,11Z,14Z-eicosatetraenoyl)-sn-glycero-3-phospho-(1D-myo-inositol) + CoA</text>
        <dbReference type="Rhea" id="RHEA:36835"/>
        <dbReference type="ChEBI" id="CHEBI:57287"/>
        <dbReference type="ChEBI" id="CHEBI:57368"/>
        <dbReference type="ChEBI" id="CHEBI:74243"/>
        <dbReference type="ChEBI" id="CHEBI:133606"/>
    </reaction>
    <physiologicalReaction direction="left-to-right" evidence="16">
        <dbReference type="Rhea" id="RHEA:36836"/>
    </physiologicalReaction>
</comment>
<dbReference type="GO" id="GO:0071617">
    <property type="term" value="F:lysophospholipid acyltransferase activity"/>
    <property type="evidence" value="ECO:0007669"/>
    <property type="project" value="TreeGrafter"/>
</dbReference>
<evidence type="ECO:0000313" key="19">
    <source>
        <dbReference type="EMBL" id="KAF0883600.1"/>
    </source>
</evidence>
<proteinExistence type="inferred from homology"/>
<comment type="similarity">
    <text evidence="3">Belongs to the membrane-bound acyltransferase family.</text>
</comment>
<keyword evidence="7 18" id="KW-1133">Transmembrane helix</keyword>
<keyword evidence="20" id="KW-1185">Reference proteome</keyword>
<comment type="pathway">
    <text evidence="2">Lipid metabolism; phospholipid metabolism.</text>
</comment>
<evidence type="ECO:0000256" key="8">
    <source>
        <dbReference type="ARBA" id="ARBA00023136"/>
    </source>
</evidence>
<dbReference type="GO" id="GO:0006661">
    <property type="term" value="P:phosphatidylinositol biosynthetic process"/>
    <property type="evidence" value="ECO:0007669"/>
    <property type="project" value="TreeGrafter"/>
</dbReference>
<comment type="pathway">
    <text evidence="10">Phospholipid metabolism.</text>
</comment>
<evidence type="ECO:0000313" key="20">
    <source>
        <dbReference type="Proteomes" id="UP000475037"/>
    </source>
</evidence>
<comment type="catalytic activity">
    <reaction evidence="12">
        <text>a 1-acyl-sn-glycero-3-phospho-(1D-myo-inositol) + an acyl-CoA = a 1,2-diacyl-sn-glycero-3-phospho-(1D-myo-inositol) + CoA</text>
        <dbReference type="Rhea" id="RHEA:33195"/>
        <dbReference type="ChEBI" id="CHEBI:57287"/>
        <dbReference type="ChEBI" id="CHEBI:57880"/>
        <dbReference type="ChEBI" id="CHEBI:58342"/>
        <dbReference type="ChEBI" id="CHEBI:64771"/>
    </reaction>
    <physiologicalReaction direction="left-to-right" evidence="12">
        <dbReference type="Rhea" id="RHEA:33196"/>
    </physiologicalReaction>
</comment>
<organism evidence="19 20">
    <name type="scientific">Crocuta crocuta</name>
    <name type="common">Spotted hyena</name>
    <dbReference type="NCBI Taxonomy" id="9678"/>
    <lineage>
        <taxon>Eukaryota</taxon>
        <taxon>Metazoa</taxon>
        <taxon>Chordata</taxon>
        <taxon>Craniata</taxon>
        <taxon>Vertebrata</taxon>
        <taxon>Euteleostomi</taxon>
        <taxon>Mammalia</taxon>
        <taxon>Eutheria</taxon>
        <taxon>Laurasiatheria</taxon>
        <taxon>Carnivora</taxon>
        <taxon>Feliformia</taxon>
        <taxon>Hyaenidae</taxon>
        <taxon>Crocuta</taxon>
    </lineage>
</organism>
<keyword evidence="6" id="KW-0256">Endoplasmic reticulum</keyword>
<feature type="non-terminal residue" evidence="19">
    <location>
        <position position="1"/>
    </location>
</feature>
<comment type="subcellular location">
    <subcellularLocation>
        <location evidence="1">Endoplasmic reticulum membrane</location>
        <topology evidence="1">Multi-pass membrane protein</topology>
    </subcellularLocation>
</comment>
<dbReference type="InterPro" id="IPR049941">
    <property type="entry name" value="LPLAT_7/PORCN-like"/>
</dbReference>
<evidence type="ECO:0000256" key="16">
    <source>
        <dbReference type="ARBA" id="ARBA00049362"/>
    </source>
</evidence>
<evidence type="ECO:0000256" key="5">
    <source>
        <dbReference type="ARBA" id="ARBA00022692"/>
    </source>
</evidence>
<evidence type="ECO:0000256" key="18">
    <source>
        <dbReference type="SAM" id="Phobius"/>
    </source>
</evidence>
<evidence type="ECO:0000256" key="15">
    <source>
        <dbReference type="ARBA" id="ARBA00049211"/>
    </source>
</evidence>
<protein>
    <recommendedName>
        <fullName evidence="14">Leukocyte receptor cluster member 4</fullName>
    </recommendedName>
    <alternativeName>
        <fullName evidence="17">Lysophospholipid acyltransferase 7</fullName>
    </alternativeName>
    <alternativeName>
        <fullName evidence="13">Membrane-bound O-acyltransferase domain-containing protein 7</fullName>
    </alternativeName>
</protein>
<keyword evidence="5 18" id="KW-0812">Transmembrane</keyword>
<comment type="caution">
    <text evidence="19">The sequence shown here is derived from an EMBL/GenBank/DDBJ whole genome shotgun (WGS) entry which is preliminary data.</text>
</comment>
<reference evidence="19 20" key="1">
    <citation type="submission" date="2019-11" db="EMBL/GenBank/DDBJ databases">
        <authorList>
            <person name="Yang C."/>
            <person name="Li F."/>
        </authorList>
    </citation>
    <scope>NUCLEOTIDE SEQUENCE [LARGE SCALE GENOMIC DNA]</scope>
    <source>
        <strain evidence="19">KB4526</strain>
        <tissue evidence="19">Muscle</tissue>
    </source>
</reference>
<dbReference type="GO" id="GO:0005789">
    <property type="term" value="C:endoplasmic reticulum membrane"/>
    <property type="evidence" value="ECO:0007669"/>
    <property type="project" value="UniProtKB-SubCell"/>
</dbReference>
<evidence type="ECO:0000256" key="14">
    <source>
        <dbReference type="ARBA" id="ARBA00041667"/>
    </source>
</evidence>
<evidence type="ECO:0000256" key="6">
    <source>
        <dbReference type="ARBA" id="ARBA00022824"/>
    </source>
</evidence>
<evidence type="ECO:0000256" key="10">
    <source>
        <dbReference type="ARBA" id="ARBA00025707"/>
    </source>
</evidence>
<evidence type="ECO:0000256" key="13">
    <source>
        <dbReference type="ARBA" id="ARBA00041626"/>
    </source>
</evidence>
<dbReference type="Pfam" id="PF03062">
    <property type="entry name" value="MBOAT"/>
    <property type="match status" value="1"/>
</dbReference>
<dbReference type="GO" id="GO:0030258">
    <property type="term" value="P:lipid modification"/>
    <property type="evidence" value="ECO:0007669"/>
    <property type="project" value="TreeGrafter"/>
</dbReference>
<evidence type="ECO:0000256" key="17">
    <source>
        <dbReference type="ARBA" id="ARBA00093678"/>
    </source>
</evidence>
<dbReference type="Proteomes" id="UP000475037">
    <property type="component" value="Unassembled WGS sequence"/>
</dbReference>
<accession>A0A6G1B6T8</accession>
<dbReference type="EMBL" id="VOAJ01001991">
    <property type="protein sequence ID" value="KAF0883600.1"/>
    <property type="molecule type" value="Genomic_DNA"/>
</dbReference>
<keyword evidence="8 18" id="KW-0472">Membrane</keyword>
<feature type="transmembrane region" description="Helical" evidence="18">
    <location>
        <begin position="34"/>
        <end position="64"/>
    </location>
</feature>
<comment type="catalytic activity">
    <reaction evidence="15">
        <text>a 1-acyl-sn-glycero-3-phospho-(1D-myo-inositol) + (5Z,8Z,11Z,14Z)-eicosatetraenoyl-CoA = a 1-acyl-2-(5Z,8Z,11Z,14Z-eicosatetraenoyl)-sn-glycero-3-phospho-(1D-myo-inositol) + CoA</text>
        <dbReference type="Rhea" id="RHEA:37015"/>
        <dbReference type="ChEBI" id="CHEBI:57287"/>
        <dbReference type="ChEBI" id="CHEBI:57368"/>
        <dbReference type="ChEBI" id="CHEBI:64771"/>
        <dbReference type="ChEBI" id="CHEBI:75243"/>
    </reaction>
    <physiologicalReaction direction="left-to-right" evidence="15">
        <dbReference type="Rhea" id="RHEA:37016"/>
    </physiologicalReaction>
</comment>
<evidence type="ECO:0000256" key="3">
    <source>
        <dbReference type="ARBA" id="ARBA00010323"/>
    </source>
</evidence>